<evidence type="ECO:0000256" key="2">
    <source>
        <dbReference type="SAM" id="MobiDB-lite"/>
    </source>
</evidence>
<dbReference type="GO" id="GO:0003723">
    <property type="term" value="F:RNA binding"/>
    <property type="evidence" value="ECO:0007669"/>
    <property type="project" value="InterPro"/>
</dbReference>
<dbReference type="InterPro" id="IPR057293">
    <property type="entry name" value="RNR_OB2"/>
</dbReference>
<dbReference type="GO" id="GO:0006402">
    <property type="term" value="P:mRNA catabolic process"/>
    <property type="evidence" value="ECO:0007669"/>
    <property type="project" value="TreeGrafter"/>
</dbReference>
<gene>
    <name evidence="4" type="ORF">CQA63_08720</name>
</gene>
<dbReference type="InterPro" id="IPR012340">
    <property type="entry name" value="NA-bd_OB-fold"/>
</dbReference>
<comment type="caution">
    <text evidence="4">The sequence shown here is derived from an EMBL/GenBank/DDBJ whole genome shotgun (WGS) entry which is preliminary data.</text>
</comment>
<dbReference type="EMBL" id="NXLR01000025">
    <property type="protein sequence ID" value="RDU58942.1"/>
    <property type="molecule type" value="Genomic_DNA"/>
</dbReference>
<proteinExistence type="predicted"/>
<reference evidence="4 5" key="1">
    <citation type="submission" date="2018-04" db="EMBL/GenBank/DDBJ databases">
        <title>Novel Campyloabacter and Helicobacter Species and Strains.</title>
        <authorList>
            <person name="Mannion A.J."/>
            <person name="Shen Z."/>
            <person name="Fox J.G."/>
        </authorList>
    </citation>
    <scope>NUCLEOTIDE SEQUENCE [LARGE SCALE GENOMIC DNA]</scope>
    <source>
        <strain evidence="4 5">MIT 98-6070</strain>
    </source>
</reference>
<dbReference type="PROSITE" id="PS01175">
    <property type="entry name" value="RIBONUCLEASE_II"/>
    <property type="match status" value="1"/>
</dbReference>
<name>A0A3D8I1D9_9HELI</name>
<dbReference type="InterPro" id="IPR001900">
    <property type="entry name" value="RNase_II/R"/>
</dbReference>
<dbReference type="Proteomes" id="UP000256599">
    <property type="component" value="Unassembled WGS sequence"/>
</dbReference>
<keyword evidence="1" id="KW-0269">Exonuclease</keyword>
<dbReference type="PANTHER" id="PTHR23355:SF9">
    <property type="entry name" value="DIS3-LIKE EXONUCLEASE 2"/>
    <property type="match status" value="1"/>
</dbReference>
<dbReference type="GO" id="GO:0005829">
    <property type="term" value="C:cytosol"/>
    <property type="evidence" value="ECO:0007669"/>
    <property type="project" value="TreeGrafter"/>
</dbReference>
<sequence length="873" mass="98813">MREKYLKGKKRTFKEQLISTFNPKWLDLYDYICGNDEAYTIQATSSNPSLYYHKDKQNATKETLATPLFCHHERYGETLHKATRRSLSYCHSEGARSATEESPLSTKDFLKESLERQLVCHSEHCEESLSNLLESPQRFFGAEAPQNDNKSDPQDKITLQGKLVCHSKHCGETPPELPATPLFCHSEGGRSPTEESLLSAKDSLKESLERQLLCHSERSEEYLYESLVAKRDSSVATLPQNDKLCYPQGKPTQDKPPHNKPAKSLKAKPLKLLYRAKAEVLCILEQKKGEIIALELDKPNSRIALKASQKSLRALPPHCVLKVAIASGEIREVLGVLEDPSIDQALALQSATPPHFSQEALNQAKALNAEVYKELYPHRLDLSHLSFCVIDPENAKDHDDAIYFEPETATLYVAIADVSEYVSPNTPLDKEARNRGFSIYFPHKVLPMLPFELSSLACSLRPNHLALALVYILKLSPEGEVLQSELKESLIMPKASISYEQLQRFLDKECLNEEVCDREVLDKKSLNNGFLDKDFKESPNTGSKHLLNHTSHPIPKDMQKWLKAYIPFVKAAKAKRLQNGYEFSSNEVELSLDSIGNISKWQKHTESLAHGVIEESMLLANTQSALLLATHAPKALYRIHPAPKARHIAELLFSFDTLRENSLTPTKGLKNHSNNVPHKNKSLRQKHHKPLSNQALHELISSLQQSAEPALRELVDSLIIKSFARASYACENIGHFGLGFPAYTHFTSPIRRYADLLTHRLLKAILHNAKSLAYLSHDLEAIANELNHKERQVALIERRFYELKALRHCQHLLTTHSPLTIQALTYDSLHALPLDTLPPFPLTFSYEQECYQHIKVEVKSVNLLQKVIYVEPK</sequence>
<dbReference type="GO" id="GO:0004540">
    <property type="term" value="F:RNA nuclease activity"/>
    <property type="evidence" value="ECO:0007669"/>
    <property type="project" value="InterPro"/>
</dbReference>
<evidence type="ECO:0000259" key="3">
    <source>
        <dbReference type="SMART" id="SM00955"/>
    </source>
</evidence>
<dbReference type="SMART" id="SM00955">
    <property type="entry name" value="RNB"/>
    <property type="match status" value="1"/>
</dbReference>
<accession>A0A3D8I1D9</accession>
<dbReference type="SUPFAM" id="SSF50249">
    <property type="entry name" value="Nucleic acid-binding proteins"/>
    <property type="match status" value="1"/>
</dbReference>
<protein>
    <submittedName>
        <fullName evidence="4">RNB domain-containing ribonuclease</fullName>
    </submittedName>
</protein>
<dbReference type="AlphaFoldDB" id="A0A3D8I1D9"/>
<dbReference type="InterPro" id="IPR050180">
    <property type="entry name" value="RNR_Ribonuclease"/>
</dbReference>
<dbReference type="Pfam" id="PF24190">
    <property type="entry name" value="OB_RNR_2nd"/>
    <property type="match status" value="1"/>
</dbReference>
<dbReference type="InterPro" id="IPR022966">
    <property type="entry name" value="RNase_II/R_CS"/>
</dbReference>
<dbReference type="Pfam" id="PF00773">
    <property type="entry name" value="RNB"/>
    <property type="match status" value="1"/>
</dbReference>
<dbReference type="PANTHER" id="PTHR23355">
    <property type="entry name" value="RIBONUCLEASE"/>
    <property type="match status" value="1"/>
</dbReference>
<feature type="domain" description="RNB" evidence="3">
    <location>
        <begin position="379"/>
        <end position="768"/>
    </location>
</feature>
<evidence type="ECO:0000256" key="1">
    <source>
        <dbReference type="ARBA" id="ARBA00022839"/>
    </source>
</evidence>
<keyword evidence="5" id="KW-1185">Reference proteome</keyword>
<evidence type="ECO:0000313" key="5">
    <source>
        <dbReference type="Proteomes" id="UP000256599"/>
    </source>
</evidence>
<dbReference type="GO" id="GO:0004527">
    <property type="term" value="F:exonuclease activity"/>
    <property type="evidence" value="ECO:0007669"/>
    <property type="project" value="UniProtKB-KW"/>
</dbReference>
<feature type="region of interest" description="Disordered" evidence="2">
    <location>
        <begin position="240"/>
        <end position="263"/>
    </location>
</feature>
<organism evidence="4 5">
    <name type="scientific">Helicobacter marmotae</name>
    <dbReference type="NCBI Taxonomy" id="152490"/>
    <lineage>
        <taxon>Bacteria</taxon>
        <taxon>Pseudomonadati</taxon>
        <taxon>Campylobacterota</taxon>
        <taxon>Epsilonproteobacteria</taxon>
        <taxon>Campylobacterales</taxon>
        <taxon>Helicobacteraceae</taxon>
        <taxon>Helicobacter</taxon>
    </lineage>
</organism>
<keyword evidence="1" id="KW-0540">Nuclease</keyword>
<evidence type="ECO:0000313" key="4">
    <source>
        <dbReference type="EMBL" id="RDU58942.1"/>
    </source>
</evidence>
<keyword evidence="1" id="KW-0378">Hydrolase</keyword>